<accession>A0ABX5VRJ4</accession>
<dbReference type="RefSeq" id="WP_139948957.1">
    <property type="nucleotide sequence ID" value="NZ_CP040899.1"/>
</dbReference>
<proteinExistence type="predicted"/>
<reference evidence="2 3" key="1">
    <citation type="submission" date="2019-05" db="EMBL/GenBank/DDBJ databases">
        <title>Georgenia *** sp. nov., and Georgenia *** sp. nov., isolated from the intestinal contents of plateau pika (Ochotona curzoniae) in the Qinghai-Tibet plateau of China.</title>
        <authorList>
            <person name="Tian Z."/>
        </authorList>
    </citation>
    <scope>NUCLEOTIDE SEQUENCE [LARGE SCALE GENOMIC DNA]</scope>
    <source>
        <strain evidence="2 3">Z294</strain>
    </source>
</reference>
<keyword evidence="1" id="KW-0472">Membrane</keyword>
<dbReference type="Proteomes" id="UP000313948">
    <property type="component" value="Chromosome"/>
</dbReference>
<evidence type="ECO:0000256" key="1">
    <source>
        <dbReference type="SAM" id="Phobius"/>
    </source>
</evidence>
<evidence type="ECO:0000313" key="3">
    <source>
        <dbReference type="Proteomes" id="UP000313948"/>
    </source>
</evidence>
<protein>
    <recommendedName>
        <fullName evidence="4">Zinc-finger domain-containing protein</fullName>
    </recommendedName>
</protein>
<feature type="transmembrane region" description="Helical" evidence="1">
    <location>
        <begin position="81"/>
        <end position="106"/>
    </location>
</feature>
<name>A0ABX5VRJ4_9MICO</name>
<gene>
    <name evidence="2" type="ORF">FE251_12495</name>
</gene>
<sequence>MNHLGNRVAPLVDGQLPAAEAEALLGHAAACPRCAWLLAEERASRAVLSGAQDVEPDPGLTERLLALSPGPAEQRRGRRRAFLVGAGVGAATGVAVVGLAVVGGVAETRTDPNALVAAVSGDAGERPTELPEGLGTEEASDEIVAWLAAEGWSTPETLPHGMRVVDVEVFDTELGEVLELELAGAMAHVRVLQQRGVLAPDSDTTALRAELGGGHEAVLLPTGVHDVALQSADCVVVLLSAPDDATFSDAIRGALPAEGYDTSLGARLARGWESVTRWVEG</sequence>
<evidence type="ECO:0008006" key="4">
    <source>
        <dbReference type="Google" id="ProtNLM"/>
    </source>
</evidence>
<organism evidence="2 3">
    <name type="scientific">Georgenia wutianyii</name>
    <dbReference type="NCBI Taxonomy" id="2585135"/>
    <lineage>
        <taxon>Bacteria</taxon>
        <taxon>Bacillati</taxon>
        <taxon>Actinomycetota</taxon>
        <taxon>Actinomycetes</taxon>
        <taxon>Micrococcales</taxon>
        <taxon>Bogoriellaceae</taxon>
        <taxon>Georgenia</taxon>
    </lineage>
</organism>
<keyword evidence="1" id="KW-0812">Transmembrane</keyword>
<dbReference type="EMBL" id="CP040899">
    <property type="protein sequence ID" value="QDB80108.1"/>
    <property type="molecule type" value="Genomic_DNA"/>
</dbReference>
<keyword evidence="1" id="KW-1133">Transmembrane helix</keyword>
<keyword evidence="3" id="KW-1185">Reference proteome</keyword>
<evidence type="ECO:0000313" key="2">
    <source>
        <dbReference type="EMBL" id="QDB80108.1"/>
    </source>
</evidence>